<evidence type="ECO:0000313" key="3">
    <source>
        <dbReference type="Proteomes" id="UP000652013"/>
    </source>
</evidence>
<comment type="caution">
    <text evidence="2">The sequence shown here is derived from an EMBL/GenBank/DDBJ whole genome shotgun (WGS) entry which is preliminary data.</text>
</comment>
<name>A0A8J3Y7J4_9ACTN</name>
<dbReference type="InterPro" id="IPR041698">
    <property type="entry name" value="Methyltransf_25"/>
</dbReference>
<dbReference type="GO" id="GO:0032259">
    <property type="term" value="P:methylation"/>
    <property type="evidence" value="ECO:0007669"/>
    <property type="project" value="UniProtKB-KW"/>
</dbReference>
<accession>A0A8J3Y7J4</accession>
<proteinExistence type="predicted"/>
<gene>
    <name evidence="2" type="ORF">Sya03_23260</name>
</gene>
<feature type="domain" description="Methyltransferase" evidence="1">
    <location>
        <begin position="66"/>
        <end position="152"/>
    </location>
</feature>
<dbReference type="SUPFAM" id="SSF53335">
    <property type="entry name" value="S-adenosyl-L-methionine-dependent methyltransferases"/>
    <property type="match status" value="1"/>
</dbReference>
<sequence>MSGALLDRPVLAVYEAALRRAAAGRPAPLVLRDDRGGEHLLDPAAWCRAALPGDRLLLTGCGGPTLDVGCGPGRLTAALTRRGRPALGVDVSAAAVRLARRRGAAALLRDVFAPLPGHGRWRHVLLADGNIGIGGDPARLLRRCRDLLAPDGRLHAELAAPGERTWSGTAGLRAAGTDREETFPWAAVAVPDLPALAAAAGLRVLTIGTEADRWFATLTPA</sequence>
<dbReference type="InterPro" id="IPR029063">
    <property type="entry name" value="SAM-dependent_MTases_sf"/>
</dbReference>
<dbReference type="Pfam" id="PF13649">
    <property type="entry name" value="Methyltransf_25"/>
    <property type="match status" value="1"/>
</dbReference>
<dbReference type="GO" id="GO:0008168">
    <property type="term" value="F:methyltransferase activity"/>
    <property type="evidence" value="ECO:0007669"/>
    <property type="project" value="UniProtKB-KW"/>
</dbReference>
<dbReference type="AlphaFoldDB" id="A0A8J3Y7J4"/>
<evidence type="ECO:0000259" key="1">
    <source>
        <dbReference type="Pfam" id="PF13649"/>
    </source>
</evidence>
<keyword evidence="3" id="KW-1185">Reference proteome</keyword>
<reference evidence="2" key="1">
    <citation type="submission" date="2021-01" db="EMBL/GenBank/DDBJ databases">
        <title>Whole genome shotgun sequence of Spirilliplanes yamanashiensis NBRC 15828.</title>
        <authorList>
            <person name="Komaki H."/>
            <person name="Tamura T."/>
        </authorList>
    </citation>
    <scope>NUCLEOTIDE SEQUENCE</scope>
    <source>
        <strain evidence="2">NBRC 15828</strain>
    </source>
</reference>
<dbReference type="RefSeq" id="WP_203938250.1">
    <property type="nucleotide sequence ID" value="NZ_BAAAGJ010000005.1"/>
</dbReference>
<keyword evidence="2" id="KW-0489">Methyltransferase</keyword>
<dbReference type="Proteomes" id="UP000652013">
    <property type="component" value="Unassembled WGS sequence"/>
</dbReference>
<organism evidence="2 3">
    <name type="scientific">Spirilliplanes yamanashiensis</name>
    <dbReference type="NCBI Taxonomy" id="42233"/>
    <lineage>
        <taxon>Bacteria</taxon>
        <taxon>Bacillati</taxon>
        <taxon>Actinomycetota</taxon>
        <taxon>Actinomycetes</taxon>
        <taxon>Micromonosporales</taxon>
        <taxon>Micromonosporaceae</taxon>
        <taxon>Spirilliplanes</taxon>
    </lineage>
</organism>
<protein>
    <submittedName>
        <fullName evidence="2">Methyltransferase type 12</fullName>
    </submittedName>
</protein>
<dbReference type="Gene3D" id="3.40.50.150">
    <property type="entry name" value="Vaccinia Virus protein VP39"/>
    <property type="match status" value="1"/>
</dbReference>
<keyword evidence="2" id="KW-0808">Transferase</keyword>
<evidence type="ECO:0000313" key="2">
    <source>
        <dbReference type="EMBL" id="GIJ02974.1"/>
    </source>
</evidence>
<dbReference type="EMBL" id="BOOY01000016">
    <property type="protein sequence ID" value="GIJ02974.1"/>
    <property type="molecule type" value="Genomic_DNA"/>
</dbReference>